<dbReference type="PANTHER" id="PTHR34220">
    <property type="entry name" value="SENSOR HISTIDINE KINASE YPDA"/>
    <property type="match status" value="1"/>
</dbReference>
<dbReference type="InterPro" id="IPR010559">
    <property type="entry name" value="Sig_transdc_His_kin_internal"/>
</dbReference>
<dbReference type="PANTHER" id="PTHR34220:SF7">
    <property type="entry name" value="SENSOR HISTIDINE KINASE YPDA"/>
    <property type="match status" value="1"/>
</dbReference>
<dbReference type="AlphaFoldDB" id="A0A081PJ49"/>
<dbReference type="SUPFAM" id="SSF55874">
    <property type="entry name" value="ATPase domain of HSP90 chaperone/DNA topoisomerase II/histidine kinase"/>
    <property type="match status" value="1"/>
</dbReference>
<feature type="transmembrane region" description="Helical" evidence="1">
    <location>
        <begin position="12"/>
        <end position="34"/>
    </location>
</feature>
<reference evidence="3 4" key="1">
    <citation type="journal article" date="1992" name="Int. J. Syst. Bacteriol.">
        <title>Sphingobacterium antarcticus sp. nov. a Psychrotrophic Bacterium from the Soils of Schirmacher Oasis, Antarctica.</title>
        <authorList>
            <person name="Shivaji S."/>
            <person name="Ray M.K."/>
            <person name="Rao N.S."/>
            <person name="Saiserr L."/>
            <person name="Jagannadham M.V."/>
            <person name="Kumar G.S."/>
            <person name="Reddy G."/>
            <person name="Bhargava P.M."/>
        </authorList>
    </citation>
    <scope>NUCLEOTIDE SEQUENCE [LARGE SCALE GENOMIC DNA]</scope>
    <source>
        <strain evidence="3 4">4BY</strain>
    </source>
</reference>
<sequence>MNTMQLELKRHIQMRLLFIPVVFFMIYLLVYLVDPFSENWKCYLDYSAQEIFVEFIMGILLSWAIIEFSQSISSLMDRLMPWSGSSLVRFLAQTALIIVSVIIMLYLQDRIFVLIYGNQKLTPQENLSIWQFCVVSIIVSVIVSLANTGYYLLKKWKISMSEAAELRIHTLELKEVAMHAELQSLKLQLDPHFMFNNFSTLSELMNGDLPQANAFLDNLARVYRYMIQNLKKNLVPLKEEIKFVTAYLYLISIRHGDNVRVTIELGEQAMEKSIPPITIQLLIENAIKHNIASAENPLYISISSISDQVVISNNLQRIPVTIPSSGMGLHNIKERYRLLAGQEPLINDDSELFQVFLPLL</sequence>
<proteinExistence type="predicted"/>
<keyword evidence="1" id="KW-0812">Transmembrane</keyword>
<evidence type="ECO:0000313" key="3">
    <source>
        <dbReference type="EMBL" id="KEQ30722.1"/>
    </source>
</evidence>
<evidence type="ECO:0000313" key="4">
    <source>
        <dbReference type="Proteomes" id="UP000028007"/>
    </source>
</evidence>
<dbReference type="Pfam" id="PF06580">
    <property type="entry name" value="His_kinase"/>
    <property type="match status" value="1"/>
</dbReference>
<comment type="caution">
    <text evidence="3">The sequence shown here is derived from an EMBL/GenBank/DDBJ whole genome shotgun (WGS) entry which is preliminary data.</text>
</comment>
<dbReference type="EMBL" id="JNFF01000031">
    <property type="protein sequence ID" value="KEQ30722.1"/>
    <property type="molecule type" value="Genomic_DNA"/>
</dbReference>
<keyword evidence="4" id="KW-1185">Reference proteome</keyword>
<name>A0A081PJ49_9SPHI</name>
<gene>
    <name evidence="3" type="ORF">N180_19045</name>
</gene>
<dbReference type="InterPro" id="IPR036890">
    <property type="entry name" value="HATPase_C_sf"/>
</dbReference>
<accession>A0A081PJ49</accession>
<dbReference type="eggNOG" id="COG2972">
    <property type="taxonomic scope" value="Bacteria"/>
</dbReference>
<dbReference type="InterPro" id="IPR050640">
    <property type="entry name" value="Bact_2-comp_sensor_kinase"/>
</dbReference>
<evidence type="ECO:0000256" key="1">
    <source>
        <dbReference type="SAM" id="Phobius"/>
    </source>
</evidence>
<keyword evidence="1" id="KW-0472">Membrane</keyword>
<dbReference type="GO" id="GO:0016020">
    <property type="term" value="C:membrane"/>
    <property type="evidence" value="ECO:0007669"/>
    <property type="project" value="InterPro"/>
</dbReference>
<evidence type="ECO:0000259" key="2">
    <source>
        <dbReference type="Pfam" id="PF06580"/>
    </source>
</evidence>
<feature type="transmembrane region" description="Helical" evidence="1">
    <location>
        <begin position="87"/>
        <end position="107"/>
    </location>
</feature>
<feature type="transmembrane region" description="Helical" evidence="1">
    <location>
        <begin position="46"/>
        <end position="66"/>
    </location>
</feature>
<keyword evidence="1" id="KW-1133">Transmembrane helix</keyword>
<dbReference type="Proteomes" id="UP000028007">
    <property type="component" value="Unassembled WGS sequence"/>
</dbReference>
<protein>
    <recommendedName>
        <fullName evidence="2">Signal transduction histidine kinase internal region domain-containing protein</fullName>
    </recommendedName>
</protein>
<feature type="domain" description="Signal transduction histidine kinase internal region" evidence="2">
    <location>
        <begin position="180"/>
        <end position="258"/>
    </location>
</feature>
<feature type="transmembrane region" description="Helical" evidence="1">
    <location>
        <begin position="127"/>
        <end position="153"/>
    </location>
</feature>
<dbReference type="Gene3D" id="3.30.565.10">
    <property type="entry name" value="Histidine kinase-like ATPase, C-terminal domain"/>
    <property type="match status" value="1"/>
</dbReference>
<organism evidence="3 4">
    <name type="scientific">Pedobacter antarcticus 4BY</name>
    <dbReference type="NCBI Taxonomy" id="1358423"/>
    <lineage>
        <taxon>Bacteria</taxon>
        <taxon>Pseudomonadati</taxon>
        <taxon>Bacteroidota</taxon>
        <taxon>Sphingobacteriia</taxon>
        <taxon>Sphingobacteriales</taxon>
        <taxon>Sphingobacteriaceae</taxon>
        <taxon>Pedobacter</taxon>
    </lineage>
</organism>
<dbReference type="GO" id="GO:0000155">
    <property type="term" value="F:phosphorelay sensor kinase activity"/>
    <property type="evidence" value="ECO:0007669"/>
    <property type="project" value="InterPro"/>
</dbReference>